<dbReference type="EMBL" id="RKMF01000011">
    <property type="protein sequence ID" value="ROZ62692.1"/>
    <property type="molecule type" value="Genomic_DNA"/>
</dbReference>
<evidence type="ECO:0000259" key="2">
    <source>
        <dbReference type="Pfam" id="PF00188"/>
    </source>
</evidence>
<dbReference type="Pfam" id="PF00188">
    <property type="entry name" value="CAP"/>
    <property type="match status" value="1"/>
</dbReference>
<proteinExistence type="predicted"/>
<dbReference type="CDD" id="cd05379">
    <property type="entry name" value="CAP_bacterial"/>
    <property type="match status" value="1"/>
</dbReference>
<dbReference type="PANTHER" id="PTHR31157:SF1">
    <property type="entry name" value="SCP DOMAIN-CONTAINING PROTEIN"/>
    <property type="match status" value="1"/>
</dbReference>
<keyword evidence="1" id="KW-0732">Signal</keyword>
<accession>A0A3N3ZP40</accession>
<evidence type="ECO:0000256" key="1">
    <source>
        <dbReference type="SAM" id="SignalP"/>
    </source>
</evidence>
<comment type="caution">
    <text evidence="3">The sequence shown here is derived from an EMBL/GenBank/DDBJ whole genome shotgun (WGS) entry which is preliminary data.</text>
</comment>
<organism evidence="3 4">
    <name type="scientific">Kocuria soli</name>
    <dbReference type="NCBI Taxonomy" id="2485125"/>
    <lineage>
        <taxon>Bacteria</taxon>
        <taxon>Bacillati</taxon>
        <taxon>Actinomycetota</taxon>
        <taxon>Actinomycetes</taxon>
        <taxon>Micrococcales</taxon>
        <taxon>Micrococcaceae</taxon>
        <taxon>Kocuria</taxon>
    </lineage>
</organism>
<evidence type="ECO:0000313" key="4">
    <source>
        <dbReference type="Proteomes" id="UP000270616"/>
    </source>
</evidence>
<keyword evidence="4" id="KW-1185">Reference proteome</keyword>
<dbReference type="AlphaFoldDB" id="A0A3N3ZP40"/>
<dbReference type="RefSeq" id="WP_123825553.1">
    <property type="nucleotide sequence ID" value="NZ_RKMF01000011.1"/>
</dbReference>
<dbReference type="InterPro" id="IPR014044">
    <property type="entry name" value="CAP_dom"/>
</dbReference>
<evidence type="ECO:0000313" key="3">
    <source>
        <dbReference type="EMBL" id="ROZ62692.1"/>
    </source>
</evidence>
<dbReference type="SUPFAM" id="SSF55797">
    <property type="entry name" value="PR-1-like"/>
    <property type="match status" value="1"/>
</dbReference>
<dbReference type="Gene3D" id="3.40.33.10">
    <property type="entry name" value="CAP"/>
    <property type="match status" value="1"/>
</dbReference>
<feature type="domain" description="SCP" evidence="2">
    <location>
        <begin position="54"/>
        <end position="171"/>
    </location>
</feature>
<sequence>MKNRTQKTLITAAAVIALSGAAAVPASAAPELGSEQSVSASSDSSSQAVGQELLSMMNDARAQAGLSPLSSHAELDAISGDWSSQMAASNSATHNPSFIEQTQATGSTNMAENISYDVESKGSAHATAQYFFDFWMNSPAHRANIMNPDFTHVGFGSAESGNGYVYGTQNFGTY</sequence>
<dbReference type="InterPro" id="IPR035940">
    <property type="entry name" value="CAP_sf"/>
</dbReference>
<reference evidence="3 4" key="1">
    <citation type="submission" date="2018-10" db="EMBL/GenBank/DDBJ databases">
        <title>Kocuria sp. M5W7-7, whole genome shotgun sequence.</title>
        <authorList>
            <person name="Tuo L."/>
        </authorList>
    </citation>
    <scope>NUCLEOTIDE SEQUENCE [LARGE SCALE GENOMIC DNA]</scope>
    <source>
        <strain evidence="3 4">M5W7-7</strain>
    </source>
</reference>
<gene>
    <name evidence="3" type="ORF">EDL96_09520</name>
</gene>
<dbReference type="Proteomes" id="UP000270616">
    <property type="component" value="Unassembled WGS sequence"/>
</dbReference>
<feature type="signal peptide" evidence="1">
    <location>
        <begin position="1"/>
        <end position="28"/>
    </location>
</feature>
<feature type="chain" id="PRO_5018225579" evidence="1">
    <location>
        <begin position="29"/>
        <end position="174"/>
    </location>
</feature>
<name>A0A3N3ZP40_9MICC</name>
<dbReference type="OrthoDB" id="8611574at2"/>
<dbReference type="PANTHER" id="PTHR31157">
    <property type="entry name" value="SCP DOMAIN-CONTAINING PROTEIN"/>
    <property type="match status" value="1"/>
</dbReference>
<protein>
    <submittedName>
        <fullName evidence="3">CAP domain-containing protein</fullName>
    </submittedName>
</protein>